<dbReference type="InterPro" id="IPR033856">
    <property type="entry name" value="Trp_halogen"/>
</dbReference>
<dbReference type="AlphaFoldDB" id="A0A545UHI5"/>
<dbReference type="Gene3D" id="3.50.50.60">
    <property type="entry name" value="FAD/NAD(P)-binding domain"/>
    <property type="match status" value="1"/>
</dbReference>
<organism evidence="3 4">
    <name type="scientific">Aliikangiella coralliicola</name>
    <dbReference type="NCBI Taxonomy" id="2592383"/>
    <lineage>
        <taxon>Bacteria</taxon>
        <taxon>Pseudomonadati</taxon>
        <taxon>Pseudomonadota</taxon>
        <taxon>Gammaproteobacteria</taxon>
        <taxon>Oceanospirillales</taxon>
        <taxon>Pleioneaceae</taxon>
        <taxon>Aliikangiella</taxon>
    </lineage>
</organism>
<dbReference type="PANTHER" id="PTHR43747:SF4">
    <property type="entry name" value="FLAVIN-DEPENDENT TRYPTOPHAN HALOGENASE"/>
    <property type="match status" value="1"/>
</dbReference>
<proteinExistence type="predicted"/>
<accession>A0A545UHI5</accession>
<evidence type="ECO:0000256" key="1">
    <source>
        <dbReference type="PIRSR" id="PIRSR011396-1"/>
    </source>
</evidence>
<dbReference type="PANTHER" id="PTHR43747">
    <property type="entry name" value="FAD-BINDING PROTEIN"/>
    <property type="match status" value="1"/>
</dbReference>
<comment type="caution">
    <text evidence="3">The sequence shown here is derived from an EMBL/GenBank/DDBJ whole genome shotgun (WGS) entry which is preliminary data.</text>
</comment>
<dbReference type="Proteomes" id="UP000315439">
    <property type="component" value="Unassembled WGS sequence"/>
</dbReference>
<evidence type="ECO:0000313" key="3">
    <source>
        <dbReference type="EMBL" id="TQV88925.1"/>
    </source>
</evidence>
<keyword evidence="2" id="KW-0274">FAD</keyword>
<dbReference type="GO" id="GO:0000166">
    <property type="term" value="F:nucleotide binding"/>
    <property type="evidence" value="ECO:0007669"/>
    <property type="project" value="UniProtKB-KW"/>
</dbReference>
<protein>
    <submittedName>
        <fullName evidence="3">Tryptophan 7-halogenase</fullName>
    </submittedName>
</protein>
<feature type="binding site" evidence="2">
    <location>
        <begin position="10"/>
        <end position="13"/>
    </location>
    <ligand>
        <name>FAD</name>
        <dbReference type="ChEBI" id="CHEBI:57692"/>
    </ligand>
</feature>
<dbReference type="InterPro" id="IPR036188">
    <property type="entry name" value="FAD/NAD-bd_sf"/>
</dbReference>
<dbReference type="PIRSF" id="PIRSF011396">
    <property type="entry name" value="Trp_halogenase"/>
    <property type="match status" value="1"/>
</dbReference>
<sequence length="513" mass="57723">MIKSIVIVGGGTAGWITANHLAVALGGAGKSSVQITLLESPDIPTVGVGEGTVPAMRNTLAHFGIRETDFLRECDATFKQSIKFVDWVHNPGASVNNFYHHVFDYPAIYPLNTVPYWLLEPNNLKFADAVSLQGKVCDAGLAPKMITHPEFQGVTEYAYHLDAGKFSQLLANNAVNKLGVKHVKANLTDVDIDESGDIQFVKTDRAGDLKGDLFVDCSGFNALLIDKKYKVKFIDQSQHLFVDTALAMQVPYQNPDDPIASHTIATAKQSGWIWDIGLSSRRGVGYVYSSQYTDDTSAEETLRNYVGGAASELQCRKISMKIGYREKFWVNNCVSIGLSQGFVEPLEATGLLLFDAAAKMLAELLPGHKQDMAKTSRLFNQRSTYTWKRVIDFIKMHYYLSQRDDSEFWIDNRKASSAPQSLLEALDLWHNRPPSEYDFFSRFEAFNLDNYLYVLYGMEFQTNMSGIAGRYTQAEKSQEFYRRFSQQFDELKTQLEPNRKLLGRIKKYGLQTC</sequence>
<keyword evidence="2" id="KW-0547">Nucleotide-binding</keyword>
<dbReference type="Pfam" id="PF04820">
    <property type="entry name" value="Trp_halogenase"/>
    <property type="match status" value="1"/>
</dbReference>
<dbReference type="RefSeq" id="WP_142892410.1">
    <property type="nucleotide sequence ID" value="NZ_ML660161.1"/>
</dbReference>
<feature type="binding site" evidence="2">
    <location>
        <position position="347"/>
    </location>
    <ligand>
        <name>L-tryptophan</name>
        <dbReference type="ChEBI" id="CHEBI:57912"/>
    </ligand>
</feature>
<keyword evidence="2" id="KW-0285">Flavoprotein</keyword>
<evidence type="ECO:0000313" key="4">
    <source>
        <dbReference type="Proteomes" id="UP000315439"/>
    </source>
</evidence>
<feature type="binding site" evidence="2">
    <location>
        <position position="338"/>
    </location>
    <ligand>
        <name>FAD</name>
        <dbReference type="ChEBI" id="CHEBI:57692"/>
    </ligand>
</feature>
<name>A0A545UHI5_9GAMM</name>
<dbReference type="SUPFAM" id="SSF51905">
    <property type="entry name" value="FAD/NAD(P)-binding domain"/>
    <property type="match status" value="1"/>
</dbReference>
<keyword evidence="4" id="KW-1185">Reference proteome</keyword>
<dbReference type="GO" id="GO:0004497">
    <property type="term" value="F:monooxygenase activity"/>
    <property type="evidence" value="ECO:0007669"/>
    <property type="project" value="InterPro"/>
</dbReference>
<feature type="binding site" evidence="2">
    <location>
        <position position="79"/>
    </location>
    <ligand>
        <name>7-chloro-L-tryptophan</name>
        <dbReference type="ChEBI" id="CHEBI:58713"/>
    </ligand>
</feature>
<feature type="active site" evidence="1">
    <location>
        <position position="79"/>
    </location>
</feature>
<dbReference type="InterPro" id="IPR050816">
    <property type="entry name" value="Flavin-dep_Halogenase_NPB"/>
</dbReference>
<dbReference type="EMBL" id="VIKS01000003">
    <property type="protein sequence ID" value="TQV88925.1"/>
    <property type="molecule type" value="Genomic_DNA"/>
</dbReference>
<dbReference type="OrthoDB" id="5751025at2"/>
<dbReference type="InterPro" id="IPR006905">
    <property type="entry name" value="Flavin_halogenase"/>
</dbReference>
<gene>
    <name evidence="3" type="ORF">FLL46_05160</name>
</gene>
<evidence type="ECO:0000256" key="2">
    <source>
        <dbReference type="PIRSR" id="PIRSR011396-2"/>
    </source>
</evidence>
<reference evidence="3 4" key="1">
    <citation type="submission" date="2019-07" db="EMBL/GenBank/DDBJ databases">
        <title>Draft genome for Aliikangiella sp. M105.</title>
        <authorList>
            <person name="Wang G."/>
        </authorList>
    </citation>
    <scope>NUCLEOTIDE SEQUENCE [LARGE SCALE GENOMIC DNA]</scope>
    <source>
        <strain evidence="3 4">M105</strain>
    </source>
</reference>